<dbReference type="Pfam" id="PF07992">
    <property type="entry name" value="Pyr_redox_2"/>
    <property type="match status" value="1"/>
</dbReference>
<dbReference type="GO" id="GO:0004174">
    <property type="term" value="F:electron-transferring-flavoprotein dehydrogenase activity"/>
    <property type="evidence" value="ECO:0007669"/>
    <property type="project" value="TreeGrafter"/>
</dbReference>
<accession>A0A9Q3FH15</accession>
<dbReference type="AlphaFoldDB" id="A0A9Q3FH15"/>
<evidence type="ECO:0000256" key="1">
    <source>
        <dbReference type="ARBA" id="ARBA00006442"/>
    </source>
</evidence>
<keyword evidence="3" id="KW-0274">FAD</keyword>
<keyword evidence="7" id="KW-1185">Reference proteome</keyword>
<keyword evidence="4" id="KW-0560">Oxidoreductase</keyword>
<dbReference type="GO" id="GO:0050660">
    <property type="term" value="F:flavin adenine dinucleotide binding"/>
    <property type="evidence" value="ECO:0007669"/>
    <property type="project" value="TreeGrafter"/>
</dbReference>
<feature type="domain" description="FAD/NAD(P)-binding" evidence="5">
    <location>
        <begin position="8"/>
        <end position="326"/>
    </location>
</feature>
<dbReference type="OrthoDB" id="202203at2759"/>
<sequence>MAAPESKTVVVIGLGGAGLKAFTQLLTKLYTTGCNCPKHDQTSKVIVIEKSKYSYWPPGSLRASVINGFEDKVVRSYDHIVPRLIKENFGKLVKVVVGRAVVQIDFVERVVILDEPVDEFGIEGGKRLRFDYLVLAPGSIYPFPCRPPPEAKTPEELKTSMQELQAQIEQSQSILIVGAGVVGIEFAGEVSDHYPHKHITLVSSTSKLLADHNPKLAQSLEGQLLSRGIELIHGHRVNLHEAGISHTTKLDNLTKIGLTATEGSTDKTQVEADFVFLAIGNKPNTGFIPEEYLNPNNRLIRVTSSLRVLDGTSTPLPGVYALGDAIDFEGSKLFAALDGQASTVAKNLVAEMSDPNFSPQIYKPLRDTICIPLGPSGGASEILGFTFGVGPFFTSIIKGKGLFVGLFNSLYPDKDV</sequence>
<proteinExistence type="inferred from homology"/>
<dbReference type="InterPro" id="IPR036188">
    <property type="entry name" value="FAD/NAD-bd_sf"/>
</dbReference>
<dbReference type="EMBL" id="AVOT02041775">
    <property type="protein sequence ID" value="MBW0537140.1"/>
    <property type="molecule type" value="Genomic_DNA"/>
</dbReference>
<dbReference type="GO" id="GO:0005737">
    <property type="term" value="C:cytoplasm"/>
    <property type="evidence" value="ECO:0007669"/>
    <property type="project" value="TreeGrafter"/>
</dbReference>
<name>A0A9Q3FH15_9BASI</name>
<dbReference type="SUPFAM" id="SSF51905">
    <property type="entry name" value="FAD/NAD(P)-binding domain"/>
    <property type="match status" value="1"/>
</dbReference>
<comment type="similarity">
    <text evidence="1">Belongs to the FAD-dependent oxidoreductase family.</text>
</comment>
<evidence type="ECO:0000256" key="4">
    <source>
        <dbReference type="ARBA" id="ARBA00023002"/>
    </source>
</evidence>
<dbReference type="PRINTS" id="PR00368">
    <property type="entry name" value="FADPNR"/>
</dbReference>
<dbReference type="InterPro" id="IPR023753">
    <property type="entry name" value="FAD/NAD-binding_dom"/>
</dbReference>
<evidence type="ECO:0000313" key="7">
    <source>
        <dbReference type="Proteomes" id="UP000765509"/>
    </source>
</evidence>
<reference evidence="6" key="1">
    <citation type="submission" date="2021-03" db="EMBL/GenBank/DDBJ databases">
        <title>Draft genome sequence of rust myrtle Austropuccinia psidii MF-1, a brazilian biotype.</title>
        <authorList>
            <person name="Quecine M.C."/>
            <person name="Pachon D.M.R."/>
            <person name="Bonatelli M.L."/>
            <person name="Correr F.H."/>
            <person name="Franceschini L.M."/>
            <person name="Leite T.F."/>
            <person name="Margarido G.R.A."/>
            <person name="Almeida C.A."/>
            <person name="Ferrarezi J.A."/>
            <person name="Labate C.A."/>
        </authorList>
    </citation>
    <scope>NUCLEOTIDE SEQUENCE</scope>
    <source>
        <strain evidence="6">MF-1</strain>
    </source>
</reference>
<evidence type="ECO:0000256" key="2">
    <source>
        <dbReference type="ARBA" id="ARBA00022630"/>
    </source>
</evidence>
<comment type="caution">
    <text evidence="6">The sequence shown here is derived from an EMBL/GenBank/DDBJ whole genome shotgun (WGS) entry which is preliminary data.</text>
</comment>
<dbReference type="PANTHER" id="PTHR43735:SF3">
    <property type="entry name" value="FERROPTOSIS SUPPRESSOR PROTEIN 1"/>
    <property type="match status" value="1"/>
</dbReference>
<gene>
    <name evidence="6" type="ORF">O181_076855</name>
</gene>
<dbReference type="PRINTS" id="PR00411">
    <property type="entry name" value="PNDRDTASEI"/>
</dbReference>
<keyword evidence="2" id="KW-0285">Flavoprotein</keyword>
<evidence type="ECO:0000256" key="3">
    <source>
        <dbReference type="ARBA" id="ARBA00022827"/>
    </source>
</evidence>
<dbReference type="Gene3D" id="3.50.50.100">
    <property type="match status" value="1"/>
</dbReference>
<protein>
    <recommendedName>
        <fullName evidence="5">FAD/NAD(P)-binding domain-containing protein</fullName>
    </recommendedName>
</protein>
<evidence type="ECO:0000259" key="5">
    <source>
        <dbReference type="Pfam" id="PF07992"/>
    </source>
</evidence>
<dbReference type="Proteomes" id="UP000765509">
    <property type="component" value="Unassembled WGS sequence"/>
</dbReference>
<evidence type="ECO:0000313" key="6">
    <source>
        <dbReference type="EMBL" id="MBW0537140.1"/>
    </source>
</evidence>
<organism evidence="6 7">
    <name type="scientific">Austropuccinia psidii MF-1</name>
    <dbReference type="NCBI Taxonomy" id="1389203"/>
    <lineage>
        <taxon>Eukaryota</taxon>
        <taxon>Fungi</taxon>
        <taxon>Dikarya</taxon>
        <taxon>Basidiomycota</taxon>
        <taxon>Pucciniomycotina</taxon>
        <taxon>Pucciniomycetes</taxon>
        <taxon>Pucciniales</taxon>
        <taxon>Sphaerophragmiaceae</taxon>
        <taxon>Austropuccinia</taxon>
    </lineage>
</organism>
<dbReference type="PANTHER" id="PTHR43735">
    <property type="entry name" value="APOPTOSIS-INDUCING FACTOR 1"/>
    <property type="match status" value="1"/>
</dbReference>